<dbReference type="InterPro" id="IPR012338">
    <property type="entry name" value="Beta-lactam/transpept-like"/>
</dbReference>
<evidence type="ECO:0000256" key="11">
    <source>
        <dbReference type="ARBA" id="ARBA00022989"/>
    </source>
</evidence>
<dbReference type="RefSeq" id="WP_320003133.1">
    <property type="nucleotide sequence ID" value="NZ_JAUHJS010000002.1"/>
</dbReference>
<dbReference type="SUPFAM" id="SSF56519">
    <property type="entry name" value="Penicillin binding protein dimerisation domain"/>
    <property type="match status" value="1"/>
</dbReference>
<sequence length="602" mass="67376">MNDNRSLIIQIAIVVVGLIYLVHLFSIQVLDDTYKVAAENNAVQRLTEYPSRGLISDRNGELIVVNDPMYDLMVVPKEVEAIDTLRLISLLGISQEDFTQKMEAAIKFSWVKPSVFYKQLSVTDYARIQDALVDFKGFYVIARTVRSYPEAIAANALGYIGEINKSRLERDTTGYYKQGDYIGISGLESYYEEFLRGKRGVKYRLVNVRGIEKGAFKDGEYDTLPIPGEDITTTIDLKLQQYGEKLMEGKVGSIVAIEPQTGEILSIISAPDYDPNLLTGRDYSANFNVLQNDSLVPLFNRPIMATYPPGSMFKSIQALIALQEKVLYANEQVFCEGNLIGDHAPPGYYDVRKAIMLSSNNYFVKVFRRVINQNVDPNTFIDSRIGLEKWRDYISRFGLGAPLDIDIPNGKGGFVPTLAYYDRYYGENRWKFSTIMSLSIGQGELLVTPIQMANFAAIIANKGYYYTPHLVKDIGKGEIPISSKYTTKNYTGIDSVHYEVVIEAMADVVKSGTGQYRAKLKDIEVCGKTSTVQNPHGEDHSGFIAFAPRENPQIAIAVYVENAGQGARAAAAIASLMIEKYLKGQTDRPWIEDYVLKGYFGD</sequence>
<feature type="domain" description="Penicillin-binding protein dimerisation" evidence="16">
    <location>
        <begin position="48"/>
        <end position="210"/>
    </location>
</feature>
<keyword evidence="6" id="KW-0645">Protease</keyword>
<keyword evidence="11 14" id="KW-1133">Transmembrane helix</keyword>
<dbReference type="Gene3D" id="3.40.710.10">
    <property type="entry name" value="DD-peptidase/beta-lactamase superfamily"/>
    <property type="match status" value="1"/>
</dbReference>
<evidence type="ECO:0000256" key="7">
    <source>
        <dbReference type="ARBA" id="ARBA00022692"/>
    </source>
</evidence>
<gene>
    <name evidence="17" type="primary">mrdA</name>
    <name evidence="17" type="ORF">QWY31_03775</name>
</gene>
<keyword evidence="13" id="KW-0961">Cell wall biogenesis/degradation</keyword>
<dbReference type="Gene3D" id="3.90.1310.10">
    <property type="entry name" value="Penicillin-binding protein 2a (Domain 2)"/>
    <property type="match status" value="1"/>
</dbReference>
<dbReference type="EC" id="3.4.16.4" evidence="17"/>
<dbReference type="InterPro" id="IPR036138">
    <property type="entry name" value="PBP_dimer_sf"/>
</dbReference>
<dbReference type="Gene3D" id="3.30.1390.30">
    <property type="entry name" value="Penicillin-binding protein 2a, domain 3"/>
    <property type="match status" value="1"/>
</dbReference>
<dbReference type="Pfam" id="PF03717">
    <property type="entry name" value="PBP_dimer"/>
    <property type="match status" value="1"/>
</dbReference>
<dbReference type="InterPro" id="IPR050515">
    <property type="entry name" value="Beta-lactam/transpept"/>
</dbReference>
<dbReference type="Proteomes" id="UP001168552">
    <property type="component" value="Unassembled WGS sequence"/>
</dbReference>
<evidence type="ECO:0000256" key="6">
    <source>
        <dbReference type="ARBA" id="ARBA00022670"/>
    </source>
</evidence>
<evidence type="ECO:0000259" key="15">
    <source>
        <dbReference type="Pfam" id="PF00905"/>
    </source>
</evidence>
<evidence type="ECO:0000313" key="17">
    <source>
        <dbReference type="EMBL" id="MDN4164605.1"/>
    </source>
</evidence>
<dbReference type="InterPro" id="IPR017790">
    <property type="entry name" value="Penicillin-binding_protein_2"/>
</dbReference>
<evidence type="ECO:0000256" key="9">
    <source>
        <dbReference type="ARBA" id="ARBA00022960"/>
    </source>
</evidence>
<keyword evidence="4" id="KW-0997">Cell inner membrane</keyword>
<keyword evidence="8 17" id="KW-0378">Hydrolase</keyword>
<dbReference type="NCBIfam" id="TIGR03423">
    <property type="entry name" value="pbp2_mrdA"/>
    <property type="match status" value="1"/>
</dbReference>
<dbReference type="PANTHER" id="PTHR30627:SF2">
    <property type="entry name" value="PEPTIDOGLYCAN D,D-TRANSPEPTIDASE MRDA"/>
    <property type="match status" value="1"/>
</dbReference>
<dbReference type="InterPro" id="IPR001460">
    <property type="entry name" value="PCN-bd_Tpept"/>
</dbReference>
<protein>
    <submittedName>
        <fullName evidence="17">Penicillin-binding protein 2</fullName>
        <ecNumber evidence="17">3.4.16.4</ecNumber>
    </submittedName>
</protein>
<organism evidence="17 18">
    <name type="scientific">Shiella aurantiaca</name>
    <dbReference type="NCBI Taxonomy" id="3058365"/>
    <lineage>
        <taxon>Bacteria</taxon>
        <taxon>Pseudomonadati</taxon>
        <taxon>Bacteroidota</taxon>
        <taxon>Cytophagia</taxon>
        <taxon>Cytophagales</taxon>
        <taxon>Shiellaceae</taxon>
        <taxon>Shiella</taxon>
    </lineage>
</organism>
<evidence type="ECO:0000256" key="13">
    <source>
        <dbReference type="ARBA" id="ARBA00023316"/>
    </source>
</evidence>
<evidence type="ECO:0000256" key="14">
    <source>
        <dbReference type="SAM" id="Phobius"/>
    </source>
</evidence>
<comment type="caution">
    <text evidence="17">The sequence shown here is derived from an EMBL/GenBank/DDBJ whole genome shotgun (WGS) entry which is preliminary data.</text>
</comment>
<proteinExistence type="predicted"/>
<evidence type="ECO:0000256" key="4">
    <source>
        <dbReference type="ARBA" id="ARBA00022519"/>
    </source>
</evidence>
<evidence type="ECO:0000256" key="8">
    <source>
        <dbReference type="ARBA" id="ARBA00022801"/>
    </source>
</evidence>
<dbReference type="PANTHER" id="PTHR30627">
    <property type="entry name" value="PEPTIDOGLYCAN D,D-TRANSPEPTIDASE"/>
    <property type="match status" value="1"/>
</dbReference>
<keyword evidence="10" id="KW-0573">Peptidoglycan synthesis</keyword>
<keyword evidence="9" id="KW-0133">Cell shape</keyword>
<evidence type="ECO:0000256" key="12">
    <source>
        <dbReference type="ARBA" id="ARBA00023136"/>
    </source>
</evidence>
<feature type="domain" description="Penicillin-binding protein transpeptidase" evidence="15">
    <location>
        <begin position="252"/>
        <end position="575"/>
    </location>
</feature>
<name>A0ABT8F2E0_9BACT</name>
<feature type="transmembrane region" description="Helical" evidence="14">
    <location>
        <begin position="7"/>
        <end position="25"/>
    </location>
</feature>
<evidence type="ECO:0000256" key="1">
    <source>
        <dbReference type="ARBA" id="ARBA00004167"/>
    </source>
</evidence>
<dbReference type="InterPro" id="IPR005311">
    <property type="entry name" value="PBP_dimer"/>
</dbReference>
<keyword evidence="7 14" id="KW-0812">Transmembrane</keyword>
<dbReference type="EMBL" id="JAUHJS010000002">
    <property type="protein sequence ID" value="MDN4164605.1"/>
    <property type="molecule type" value="Genomic_DNA"/>
</dbReference>
<keyword evidence="3" id="KW-1003">Cell membrane</keyword>
<dbReference type="SUPFAM" id="SSF56601">
    <property type="entry name" value="beta-lactamase/transpeptidase-like"/>
    <property type="match status" value="1"/>
</dbReference>
<reference evidence="17" key="1">
    <citation type="submission" date="2023-06" db="EMBL/GenBank/DDBJ databases">
        <title>Cytophagales bacterium Strain LB-30, isolated from soil.</title>
        <authorList>
            <person name="Liu B."/>
        </authorList>
    </citation>
    <scope>NUCLEOTIDE SEQUENCE</scope>
    <source>
        <strain evidence="17">LB-30</strain>
    </source>
</reference>
<comment type="subcellular location">
    <subcellularLocation>
        <location evidence="2">Cell membrane</location>
    </subcellularLocation>
    <subcellularLocation>
        <location evidence="1">Membrane</location>
        <topology evidence="1">Single-pass membrane protein</topology>
    </subcellularLocation>
</comment>
<dbReference type="GO" id="GO:0009002">
    <property type="term" value="F:serine-type D-Ala-D-Ala carboxypeptidase activity"/>
    <property type="evidence" value="ECO:0007669"/>
    <property type="project" value="UniProtKB-EC"/>
</dbReference>
<evidence type="ECO:0000313" key="18">
    <source>
        <dbReference type="Proteomes" id="UP001168552"/>
    </source>
</evidence>
<dbReference type="Pfam" id="PF00905">
    <property type="entry name" value="Transpeptidase"/>
    <property type="match status" value="1"/>
</dbReference>
<keyword evidence="12 14" id="KW-0472">Membrane</keyword>
<keyword evidence="18" id="KW-1185">Reference proteome</keyword>
<keyword evidence="5 17" id="KW-0121">Carboxypeptidase</keyword>
<accession>A0ABT8F2E0</accession>
<evidence type="ECO:0000256" key="10">
    <source>
        <dbReference type="ARBA" id="ARBA00022984"/>
    </source>
</evidence>
<evidence type="ECO:0000259" key="16">
    <source>
        <dbReference type="Pfam" id="PF03717"/>
    </source>
</evidence>
<evidence type="ECO:0000256" key="2">
    <source>
        <dbReference type="ARBA" id="ARBA00004236"/>
    </source>
</evidence>
<evidence type="ECO:0000256" key="3">
    <source>
        <dbReference type="ARBA" id="ARBA00022475"/>
    </source>
</evidence>
<evidence type="ECO:0000256" key="5">
    <source>
        <dbReference type="ARBA" id="ARBA00022645"/>
    </source>
</evidence>